<dbReference type="EMBL" id="ADMH02001578">
    <property type="protein sequence ID" value="ETN61987.1"/>
    <property type="molecule type" value="Genomic_DNA"/>
</dbReference>
<feature type="domain" description="Ig-like" evidence="3">
    <location>
        <begin position="335"/>
        <end position="427"/>
    </location>
</feature>
<dbReference type="AlphaFoldDB" id="W5JCC8"/>
<dbReference type="InterPro" id="IPR013783">
    <property type="entry name" value="Ig-like_fold"/>
</dbReference>
<dbReference type="eggNOG" id="KOG3510">
    <property type="taxonomic scope" value="Eukaryota"/>
</dbReference>
<evidence type="ECO:0000313" key="4">
    <source>
        <dbReference type="EMBL" id="ETN61987.1"/>
    </source>
</evidence>
<dbReference type="SMART" id="SM00409">
    <property type="entry name" value="IG"/>
    <property type="match status" value="3"/>
</dbReference>
<dbReference type="InterPro" id="IPR013098">
    <property type="entry name" value="Ig_I-set"/>
</dbReference>
<dbReference type="PANTHER" id="PTHR45080">
    <property type="entry name" value="CONTACTIN 5"/>
    <property type="match status" value="1"/>
</dbReference>
<dbReference type="SMART" id="SM00408">
    <property type="entry name" value="IGc2"/>
    <property type="match status" value="2"/>
</dbReference>
<name>W5JCC8_ANODA</name>
<feature type="domain" description="Ig-like" evidence="3">
    <location>
        <begin position="233"/>
        <end position="328"/>
    </location>
</feature>
<dbReference type="Pfam" id="PF07686">
    <property type="entry name" value="V-set"/>
    <property type="match status" value="1"/>
</dbReference>
<feature type="compositionally biased region" description="Acidic residues" evidence="2">
    <location>
        <begin position="87"/>
        <end position="103"/>
    </location>
</feature>
<dbReference type="InterPro" id="IPR003598">
    <property type="entry name" value="Ig_sub2"/>
</dbReference>
<dbReference type="GO" id="GO:0050808">
    <property type="term" value="P:synapse organization"/>
    <property type="evidence" value="ECO:0007669"/>
    <property type="project" value="TreeGrafter"/>
</dbReference>
<proteinExistence type="predicted"/>
<evidence type="ECO:0000259" key="3">
    <source>
        <dbReference type="PROSITE" id="PS50835"/>
    </source>
</evidence>
<reference evidence="4 6" key="1">
    <citation type="journal article" date="2010" name="BMC Genomics">
        <title>Combination of measures distinguishes pre-miRNAs from other stem-loops in the genome of the newly sequenced Anopheles darlingi.</title>
        <authorList>
            <person name="Mendes N.D."/>
            <person name="Freitas A.T."/>
            <person name="Vasconcelos A.T."/>
            <person name="Sagot M.F."/>
        </authorList>
    </citation>
    <scope>NUCLEOTIDE SEQUENCE</scope>
</reference>
<reference evidence="4" key="3">
    <citation type="journal article" date="2013" name="Nucleic Acids Res.">
        <title>The genome of Anopheles darlingi, the main neotropical malaria vector.</title>
        <authorList>
            <person name="Marinotti O."/>
            <person name="Cerqueira G.C."/>
            <person name="de Almeida L.G."/>
            <person name="Ferro M.I."/>
            <person name="Loreto E.L."/>
            <person name="Zaha A."/>
            <person name="Teixeira S.M."/>
            <person name="Wespiser A.R."/>
            <person name="Almeida E Silva A."/>
            <person name="Schlindwein A.D."/>
            <person name="Pacheco A.C."/>
            <person name="Silva A.L."/>
            <person name="Graveley B.R."/>
            <person name="Walenz B.P."/>
            <person name="Lima Bde A."/>
            <person name="Ribeiro C.A."/>
            <person name="Nunes-Silva C.G."/>
            <person name="de Carvalho C.R."/>
            <person name="Soares C.M."/>
            <person name="de Menezes C.B."/>
            <person name="Matiolli C."/>
            <person name="Caffrey D."/>
            <person name="Araujo D.A."/>
            <person name="de Oliveira D.M."/>
            <person name="Golenbock D."/>
            <person name="Grisard E.C."/>
            <person name="Fantinatti-Garboggini F."/>
            <person name="de Carvalho F.M."/>
            <person name="Barcellos F.G."/>
            <person name="Prosdocimi F."/>
            <person name="May G."/>
            <person name="Azevedo Junior G.M."/>
            <person name="Guimaraes G.M."/>
            <person name="Goldman G.H."/>
            <person name="Padilha I.Q."/>
            <person name="Batista Jda S."/>
            <person name="Ferro J.A."/>
            <person name="Ribeiro J.M."/>
            <person name="Fietto J.L."/>
            <person name="Dabbas K.M."/>
            <person name="Cerdeira L."/>
            <person name="Agnez-Lima L.F."/>
            <person name="Brocchi M."/>
            <person name="de Carvalho M.O."/>
            <person name="Teixeira Mde M."/>
            <person name="Diniz Maia Mde M."/>
            <person name="Goldman M.H."/>
            <person name="Cruz Schneider M.P."/>
            <person name="Felipe M.S."/>
            <person name="Hungria M."/>
            <person name="Nicolas M.F."/>
            <person name="Pereira M."/>
            <person name="Montes M.A."/>
            <person name="Cantao M.E."/>
            <person name="Vincentz M."/>
            <person name="Rafael M.S."/>
            <person name="Silverman N."/>
            <person name="Stoco P.H."/>
            <person name="Souza R.C."/>
            <person name="Vicentini R."/>
            <person name="Gazzinelli R.T."/>
            <person name="Neves Rde O."/>
            <person name="Silva R."/>
            <person name="Astolfi-Filho S."/>
            <person name="Maciel T.E."/>
            <person name="Urmenyi T.P."/>
            <person name="Tadei W.P."/>
            <person name="Camargo E.P."/>
            <person name="de Vasconcelos A.T."/>
        </authorList>
    </citation>
    <scope>NUCLEOTIDE SEQUENCE</scope>
</reference>
<dbReference type="InterPro" id="IPR050958">
    <property type="entry name" value="Cell_Adh-Cytoskel_Orgn"/>
</dbReference>
<sequence length="581" mass="65268">MDNRSLVQDRVLSSSINDVASRGGMGDANHDSVYARWRSGPVMHATYANNTPAVSTEPWPCGHRLDGNAVSVSKEQRSKQAEAVEAAGDDYDDYDDGEDEDAPSQEQPQISDNTLLGTKLLTKNYIEKAPPGEQSRSMIPTERDLPAEMHQDDDERINRMGWGDYSTIIIWYKKNQPIFQHKSKLTSDQRLKLLEDFSLQIDGVQLSDEGDYFCQLLPSNSSVKIELQILTPPRNVHIMHGSKILNETVELNQRDRKFVLFCSAIGHPTPQIVWSYRGRHLDEEYSRQIGIVPRKEFIEIHEVHPKHAGDYECLAQNGVGEPISRTVTVVVKGKPILHKHASYINTAIGENVEMVCLYDSNPAARKIQWYRDDEAIQNGPRTIIINDHHGHHDRTRLTVKNIQQKDLVSYFCKIENDMGETNGKTIVGLVPTGAHLLNSNYSDGLLHTWWKIHSIQPLSEVQVFYRGENTKYTMVNAESSDQEQGYDGFTWTIRKSIRLPEGHWIMTARARNTEGWSNAESIAHPVQIPSRSTIAKDSNSIQLSTIGGAGGSSAAHGRLPLPIASVLLFASILLTLKSLMY</sequence>
<dbReference type="VEuPathDB" id="VectorBase:ADAR2_010222"/>
<dbReference type="GO" id="GO:0007156">
    <property type="term" value="P:homophilic cell adhesion via plasma membrane adhesion molecules"/>
    <property type="evidence" value="ECO:0007669"/>
    <property type="project" value="TreeGrafter"/>
</dbReference>
<feature type="compositionally biased region" description="Polar residues" evidence="2">
    <location>
        <begin position="104"/>
        <end position="113"/>
    </location>
</feature>
<dbReference type="GO" id="GO:0008046">
    <property type="term" value="F:axon guidance receptor activity"/>
    <property type="evidence" value="ECO:0007669"/>
    <property type="project" value="TreeGrafter"/>
</dbReference>
<accession>W5JCC8</accession>
<dbReference type="STRING" id="43151.W5JCC8"/>
<dbReference type="CDD" id="cd00096">
    <property type="entry name" value="Ig"/>
    <property type="match status" value="2"/>
</dbReference>
<dbReference type="InterPro" id="IPR003599">
    <property type="entry name" value="Ig_sub"/>
</dbReference>
<dbReference type="InterPro" id="IPR036179">
    <property type="entry name" value="Ig-like_dom_sf"/>
</dbReference>
<feature type="region of interest" description="Disordered" evidence="2">
    <location>
        <begin position="54"/>
        <end position="114"/>
    </location>
</feature>
<dbReference type="FunCoup" id="W5JCC8">
    <property type="interactions" value="5"/>
</dbReference>
<evidence type="ECO:0000256" key="2">
    <source>
        <dbReference type="SAM" id="MobiDB-lite"/>
    </source>
</evidence>
<keyword evidence="6" id="KW-1185">Reference proteome</keyword>
<keyword evidence="1" id="KW-0393">Immunoglobulin domain</keyword>
<organism evidence="4">
    <name type="scientific">Anopheles darlingi</name>
    <name type="common">Mosquito</name>
    <dbReference type="NCBI Taxonomy" id="43151"/>
    <lineage>
        <taxon>Eukaryota</taxon>
        <taxon>Metazoa</taxon>
        <taxon>Ecdysozoa</taxon>
        <taxon>Arthropoda</taxon>
        <taxon>Hexapoda</taxon>
        <taxon>Insecta</taxon>
        <taxon>Pterygota</taxon>
        <taxon>Neoptera</taxon>
        <taxon>Endopterygota</taxon>
        <taxon>Diptera</taxon>
        <taxon>Nematocera</taxon>
        <taxon>Culicoidea</taxon>
        <taxon>Culicidae</taxon>
        <taxon>Anophelinae</taxon>
        <taxon>Anopheles</taxon>
    </lineage>
</organism>
<dbReference type="Gene3D" id="2.60.40.10">
    <property type="entry name" value="Immunoglobulins"/>
    <property type="match status" value="3"/>
</dbReference>
<dbReference type="Pfam" id="PF13927">
    <property type="entry name" value="Ig_3"/>
    <property type="match status" value="1"/>
</dbReference>
<evidence type="ECO:0000313" key="5">
    <source>
        <dbReference type="EnsemblMetazoa" id="ADAC006329-PA"/>
    </source>
</evidence>
<dbReference type="InterPro" id="IPR013106">
    <property type="entry name" value="Ig_V-set"/>
</dbReference>
<dbReference type="PANTHER" id="PTHR45080:SF38">
    <property type="entry name" value="FI23916P1-RELATED"/>
    <property type="match status" value="1"/>
</dbReference>
<reference evidence="4" key="2">
    <citation type="submission" date="2010-05" db="EMBL/GenBank/DDBJ databases">
        <authorList>
            <person name="Almeida L.G."/>
            <person name="Nicolas M.F."/>
            <person name="Souza R.C."/>
            <person name="Vasconcelos A.T.R."/>
        </authorList>
    </citation>
    <scope>NUCLEOTIDE SEQUENCE</scope>
</reference>
<dbReference type="SUPFAM" id="SSF48726">
    <property type="entry name" value="Immunoglobulin"/>
    <property type="match status" value="3"/>
</dbReference>
<dbReference type="HOGENOM" id="CLU_469478_0_0_1"/>
<dbReference type="GO" id="GO:0043025">
    <property type="term" value="C:neuronal cell body"/>
    <property type="evidence" value="ECO:0007669"/>
    <property type="project" value="TreeGrafter"/>
</dbReference>
<evidence type="ECO:0000256" key="1">
    <source>
        <dbReference type="ARBA" id="ARBA00023319"/>
    </source>
</evidence>
<reference evidence="5" key="4">
    <citation type="submission" date="2015-06" db="UniProtKB">
        <authorList>
            <consortium name="EnsemblMetazoa"/>
        </authorList>
    </citation>
    <scope>IDENTIFICATION</scope>
</reference>
<dbReference type="EnsemblMetazoa" id="ADAC006329-RA">
    <property type="protein sequence ID" value="ADAC006329-PA"/>
    <property type="gene ID" value="ADAC006329"/>
</dbReference>
<dbReference type="PROSITE" id="PS50835">
    <property type="entry name" value="IG_LIKE"/>
    <property type="match status" value="2"/>
</dbReference>
<dbReference type="Proteomes" id="UP000000673">
    <property type="component" value="Unassembled WGS sequence"/>
</dbReference>
<dbReference type="OMA" id="NAVMWYK"/>
<protein>
    <submittedName>
        <fullName evidence="4">Opioid-binding protein/cell adhesion molecule</fullName>
    </submittedName>
</protein>
<dbReference type="GO" id="GO:0005886">
    <property type="term" value="C:plasma membrane"/>
    <property type="evidence" value="ECO:0007669"/>
    <property type="project" value="TreeGrafter"/>
</dbReference>
<dbReference type="VEuPathDB" id="VectorBase:ADAC006329"/>
<dbReference type="InterPro" id="IPR007110">
    <property type="entry name" value="Ig-like_dom"/>
</dbReference>
<dbReference type="GO" id="GO:0030424">
    <property type="term" value="C:axon"/>
    <property type="evidence" value="ECO:0007669"/>
    <property type="project" value="TreeGrafter"/>
</dbReference>
<dbReference type="Pfam" id="PF07679">
    <property type="entry name" value="I-set"/>
    <property type="match status" value="1"/>
</dbReference>
<gene>
    <name evidence="4" type="ORF">AND_006329</name>
</gene>
<evidence type="ECO:0000313" key="6">
    <source>
        <dbReference type="Proteomes" id="UP000000673"/>
    </source>
</evidence>